<dbReference type="Proteomes" id="UP000244911">
    <property type="component" value="Unassembled WGS sequence"/>
</dbReference>
<feature type="chain" id="PRO_5015326775" description="Lipoprotein" evidence="1">
    <location>
        <begin position="18"/>
        <end position="90"/>
    </location>
</feature>
<dbReference type="AlphaFoldDB" id="A0A2R8AKS9"/>
<proteinExistence type="predicted"/>
<dbReference type="RefSeq" id="WP_108856602.1">
    <property type="nucleotide sequence ID" value="NZ_OMOI01000001.1"/>
</dbReference>
<dbReference type="EMBL" id="OMOI01000001">
    <property type="protein sequence ID" value="SPF76616.1"/>
    <property type="molecule type" value="Genomic_DNA"/>
</dbReference>
<evidence type="ECO:0000313" key="2">
    <source>
        <dbReference type="EMBL" id="SPF76616.1"/>
    </source>
</evidence>
<dbReference type="PROSITE" id="PS51257">
    <property type="entry name" value="PROKAR_LIPOPROTEIN"/>
    <property type="match status" value="1"/>
</dbReference>
<gene>
    <name evidence="2" type="ORF">ALP8811_01625</name>
</gene>
<feature type="signal peptide" evidence="1">
    <location>
        <begin position="1"/>
        <end position="17"/>
    </location>
</feature>
<evidence type="ECO:0000256" key="1">
    <source>
        <dbReference type="SAM" id="SignalP"/>
    </source>
</evidence>
<evidence type="ECO:0000313" key="3">
    <source>
        <dbReference type="Proteomes" id="UP000244911"/>
    </source>
</evidence>
<evidence type="ECO:0008006" key="4">
    <source>
        <dbReference type="Google" id="ProtNLM"/>
    </source>
</evidence>
<reference evidence="2 3" key="1">
    <citation type="submission" date="2018-03" db="EMBL/GenBank/DDBJ databases">
        <authorList>
            <person name="Keele B.F."/>
        </authorList>
    </citation>
    <scope>NUCLEOTIDE SEQUENCE [LARGE SCALE GENOMIC DNA]</scope>
    <source>
        <strain evidence="2 3">CECT 8811</strain>
    </source>
</reference>
<keyword evidence="1" id="KW-0732">Signal</keyword>
<keyword evidence="3" id="KW-1185">Reference proteome</keyword>
<protein>
    <recommendedName>
        <fullName evidence="4">Lipoprotein</fullName>
    </recommendedName>
</protein>
<dbReference type="OrthoDB" id="7777983at2"/>
<organism evidence="2 3">
    <name type="scientific">Aliiroseovarius pelagivivens</name>
    <dbReference type="NCBI Taxonomy" id="1639690"/>
    <lineage>
        <taxon>Bacteria</taxon>
        <taxon>Pseudomonadati</taxon>
        <taxon>Pseudomonadota</taxon>
        <taxon>Alphaproteobacteria</taxon>
        <taxon>Rhodobacterales</taxon>
        <taxon>Paracoccaceae</taxon>
        <taxon>Aliiroseovarius</taxon>
    </lineage>
</organism>
<sequence length="90" mass="9792">MKKLTLVMAIAATGAMAGCVNKTAYESNPVKIQTEKGAVICQLYMRDRVQWDESIAVPSGMTKAEGDAYCVQEGHRQYQQAHNRVVAGSS</sequence>
<name>A0A2R8AKS9_9RHOB</name>
<accession>A0A2R8AKS9</accession>